<gene>
    <name evidence="2" type="ORF">EHQ59_04225</name>
</gene>
<evidence type="ECO:0000313" key="3">
    <source>
        <dbReference type="Proteomes" id="UP000297609"/>
    </source>
</evidence>
<organism evidence="2 3">
    <name type="scientific">Leptospira kemamanensis</name>
    <dbReference type="NCBI Taxonomy" id="2484942"/>
    <lineage>
        <taxon>Bacteria</taxon>
        <taxon>Pseudomonadati</taxon>
        <taxon>Spirochaetota</taxon>
        <taxon>Spirochaetia</taxon>
        <taxon>Leptospirales</taxon>
        <taxon>Leptospiraceae</taxon>
        <taxon>Leptospira</taxon>
    </lineage>
</organism>
<accession>A0A4R9JUK1</accession>
<comment type="caution">
    <text evidence="2">The sequence shown here is derived from an EMBL/GenBank/DDBJ whole genome shotgun (WGS) entry which is preliminary data.</text>
</comment>
<keyword evidence="1" id="KW-1133">Transmembrane helix</keyword>
<keyword evidence="1" id="KW-0472">Membrane</keyword>
<keyword evidence="3" id="KW-1185">Reference proteome</keyword>
<dbReference type="Proteomes" id="UP000297609">
    <property type="component" value="Unassembled WGS sequence"/>
</dbReference>
<keyword evidence="1" id="KW-0812">Transmembrane</keyword>
<evidence type="ECO:0000256" key="1">
    <source>
        <dbReference type="SAM" id="Phobius"/>
    </source>
</evidence>
<feature type="transmembrane region" description="Helical" evidence="1">
    <location>
        <begin position="422"/>
        <end position="441"/>
    </location>
</feature>
<dbReference type="OrthoDB" id="343927at2"/>
<dbReference type="Pfam" id="PF13584">
    <property type="entry name" value="BatD"/>
    <property type="match status" value="1"/>
</dbReference>
<reference evidence="2" key="1">
    <citation type="journal article" date="2019" name="PLoS Negl. Trop. Dis.">
        <title>Revisiting the worldwide diversity of Leptospira species in the environment.</title>
        <authorList>
            <person name="Vincent A.T."/>
            <person name="Schiettekatte O."/>
            <person name="Bourhy P."/>
            <person name="Veyrier F.J."/>
            <person name="Picardeau M."/>
        </authorList>
    </citation>
    <scope>NUCLEOTIDE SEQUENCE [LARGE SCALE GENOMIC DNA]</scope>
    <source>
        <strain evidence="2">201702454</strain>
    </source>
</reference>
<protein>
    <recommendedName>
        <fullName evidence="4">Aerotolerance regulator BatD</fullName>
    </recommendedName>
</protein>
<dbReference type="EMBL" id="RQGG01000010">
    <property type="protein sequence ID" value="TGL55623.1"/>
    <property type="molecule type" value="Genomic_DNA"/>
</dbReference>
<dbReference type="RefSeq" id="WP_135617896.1">
    <property type="nucleotide sequence ID" value="NZ_RQGG01000010.1"/>
</dbReference>
<proteinExistence type="predicted"/>
<sequence>MKNFGSHFLIFLLTFIFPLSNLLANEVEFNFHPDEFSLGEYAKLEIKAFGDKPFRAIQTNVKQNGVRVRYVGSGTETQIINLKVSKFQIINYYVDTETEGTFQLPEITVEYDQKQYTSPPIKFKVGKRTKYNPNGFLNPFPFEFDDNDSNEVPEVSFHTNKSVFYKGEPIVGYFVLYYTQYRQPFLERDPNHSISFPFFLAETLRQVSVQIEPEVLRNNVPKKTMVFGKEIYGLTALKSGSFILGKTKFITGDSLRFNSIQETIETIPAKVLVLDLPRNAPKEFSGAIGNFKINFLSTPKQVYEGETAYFEVNIEGEGGFEGIQPFVFSNPKLKCISETKSKSFQQLESGEYGFYSKVKFLYSYQIVSRTKETIEPYRFSFFSLSEKKYISFNLSLPDFQILPKRNLNLERTPKEKKPNLELPFLSLVLLAIFGIFSYIGFKKYALQMEIQTFVSFVESFGKKRGFFLTEYLMKQGIPPSDSEWITQLLESNQNSELPDLYKSLNSKDRLNITRIIKKFQTKE</sequence>
<dbReference type="AlphaFoldDB" id="A0A4R9JUK1"/>
<evidence type="ECO:0000313" key="2">
    <source>
        <dbReference type="EMBL" id="TGL55623.1"/>
    </source>
</evidence>
<name>A0A4R9JUK1_9LEPT</name>
<dbReference type="PANTHER" id="PTHR40940:SF2">
    <property type="entry name" value="BATD"/>
    <property type="match status" value="1"/>
</dbReference>
<evidence type="ECO:0008006" key="4">
    <source>
        <dbReference type="Google" id="ProtNLM"/>
    </source>
</evidence>
<dbReference type="InterPro" id="IPR025738">
    <property type="entry name" value="BatD"/>
</dbReference>
<dbReference type="PANTHER" id="PTHR40940">
    <property type="entry name" value="PROTEIN BATD-RELATED"/>
    <property type="match status" value="1"/>
</dbReference>